<protein>
    <submittedName>
        <fullName evidence="1">Uncharacterized protein</fullName>
    </submittedName>
</protein>
<accession>A0ABS1CJF7</accession>
<evidence type="ECO:0000313" key="1">
    <source>
        <dbReference type="EMBL" id="MBK1632050.1"/>
    </source>
</evidence>
<comment type="caution">
    <text evidence="1">The sequence shown here is derived from an EMBL/GenBank/DDBJ whole genome shotgun (WGS) entry which is preliminary data.</text>
</comment>
<reference evidence="1 2" key="1">
    <citation type="journal article" date="2020" name="Microorganisms">
        <title>Osmotic Adaptation and Compatible Solute Biosynthesis of Phototrophic Bacteria as Revealed from Genome Analyses.</title>
        <authorList>
            <person name="Imhoff J.F."/>
            <person name="Rahn T."/>
            <person name="Kunzel S."/>
            <person name="Keller A."/>
            <person name="Neulinger S.C."/>
        </authorList>
    </citation>
    <scope>NUCLEOTIDE SEQUENCE [LARGE SCALE GENOMIC DNA]</scope>
    <source>
        <strain evidence="1 2">DSM 6210</strain>
    </source>
</reference>
<proteinExistence type="predicted"/>
<dbReference type="Proteomes" id="UP000748752">
    <property type="component" value="Unassembled WGS sequence"/>
</dbReference>
<name>A0ABS1CJF7_9GAMM</name>
<dbReference type="EMBL" id="NRRV01000038">
    <property type="protein sequence ID" value="MBK1632050.1"/>
    <property type="molecule type" value="Genomic_DNA"/>
</dbReference>
<keyword evidence="2" id="KW-1185">Reference proteome</keyword>
<evidence type="ECO:0000313" key="2">
    <source>
        <dbReference type="Proteomes" id="UP000748752"/>
    </source>
</evidence>
<gene>
    <name evidence="1" type="ORF">CKO31_15145</name>
</gene>
<organism evidence="1 2">
    <name type="scientific">Thiohalocapsa halophila</name>
    <dbReference type="NCBI Taxonomy" id="69359"/>
    <lineage>
        <taxon>Bacteria</taxon>
        <taxon>Pseudomonadati</taxon>
        <taxon>Pseudomonadota</taxon>
        <taxon>Gammaproteobacteria</taxon>
        <taxon>Chromatiales</taxon>
        <taxon>Chromatiaceae</taxon>
        <taxon>Thiohalocapsa</taxon>
    </lineage>
</organism>
<dbReference type="RefSeq" id="WP_200239235.1">
    <property type="nucleotide sequence ID" value="NZ_NRRV01000038.1"/>
</dbReference>
<sequence>MTAFADRVFVFTGATLERALDDWVAEQLAAYPHQEERIRIAALAMRDFFESGHIHRHKMTLGRQSGGQE</sequence>